<dbReference type="RefSeq" id="WP_036704395.1">
    <property type="nucleotide sequence ID" value="NZ_CP051542.1"/>
</dbReference>
<reference evidence="5 7" key="1">
    <citation type="submission" date="2014-09" db="EMBL/GenBank/DDBJ databases">
        <authorList>
            <person name="McGinnis J.M."/>
            <person name="Wolfgang W.J."/>
        </authorList>
    </citation>
    <scope>NUCLEOTIDE SEQUENCE [LARGE SCALE GENOMIC DNA]</scope>
    <source>
        <strain evidence="5 7">5503</strain>
    </source>
</reference>
<dbReference type="InterPro" id="IPR037873">
    <property type="entry name" value="BamE-like"/>
</dbReference>
<accession>A0A099FUW3</accession>
<dbReference type="PROSITE" id="PS51257">
    <property type="entry name" value="PROKAR_LIPOPROTEIN"/>
    <property type="match status" value="1"/>
</dbReference>
<feature type="signal peptide" evidence="3">
    <location>
        <begin position="1"/>
        <end position="22"/>
    </location>
</feature>
<accession>A0A099GH90</accession>
<dbReference type="AlphaFoldDB" id="A0A099G5K4"/>
<dbReference type="InterPro" id="IPR007450">
    <property type="entry name" value="BamE_dom"/>
</dbReference>
<proteinExistence type="predicted"/>
<reference evidence="5 7" key="2">
    <citation type="submission" date="2014-10" db="EMBL/GenBank/DDBJ databases">
        <title>Paracoccus sanguinis sp. nov., isolated from clinical specimens of New York State patients.</title>
        <authorList>
            <person name="Mingle L.A."/>
            <person name="Cole J.A."/>
            <person name="Lapierre P."/>
            <person name="Musser K.A."/>
        </authorList>
    </citation>
    <scope>NUCLEOTIDE SEQUENCE [LARGE SCALE GENOMIC DNA]</scope>
    <source>
        <strain evidence="5 7">5503</strain>
    </source>
</reference>
<gene>
    <name evidence="5" type="ORF">IX56_11075</name>
    <name evidence="6" type="ORF">SAMN05444276_10244</name>
</gene>
<reference evidence="8" key="3">
    <citation type="submission" date="2016-10" db="EMBL/GenBank/DDBJ databases">
        <authorList>
            <person name="Varghese N."/>
            <person name="Submissions S."/>
        </authorList>
    </citation>
    <scope>NUCLEOTIDE SEQUENCE [LARGE SCALE GENOMIC DNA]</scope>
    <source>
        <strain evidence="8">DSM 29303</strain>
    </source>
</reference>
<dbReference type="Proteomes" id="UP000029858">
    <property type="component" value="Unassembled WGS sequence"/>
</dbReference>
<dbReference type="EMBL" id="FNNA01000002">
    <property type="protein sequence ID" value="SDW75825.1"/>
    <property type="molecule type" value="Genomic_DNA"/>
</dbReference>
<evidence type="ECO:0000256" key="3">
    <source>
        <dbReference type="SAM" id="SignalP"/>
    </source>
</evidence>
<evidence type="ECO:0000259" key="4">
    <source>
        <dbReference type="Pfam" id="PF04355"/>
    </source>
</evidence>
<dbReference type="STRING" id="1545044.SAMN05444276_10244"/>
<evidence type="ECO:0000256" key="2">
    <source>
        <dbReference type="ARBA" id="ARBA00023136"/>
    </source>
</evidence>
<feature type="chain" id="PRO_5010409502" evidence="3">
    <location>
        <begin position="23"/>
        <end position="153"/>
    </location>
</feature>
<dbReference type="EMBL" id="JRKQ01000057">
    <property type="protein sequence ID" value="KGJ21937.1"/>
    <property type="molecule type" value="Genomic_DNA"/>
</dbReference>
<dbReference type="Proteomes" id="UP000182944">
    <property type="component" value="Unassembled WGS sequence"/>
</dbReference>
<dbReference type="Gene3D" id="3.30.1450.10">
    <property type="match status" value="1"/>
</dbReference>
<dbReference type="OrthoDB" id="7203955at2"/>
<evidence type="ECO:0000256" key="1">
    <source>
        <dbReference type="ARBA" id="ARBA00022729"/>
    </source>
</evidence>
<keyword evidence="2" id="KW-0472">Membrane</keyword>
<feature type="domain" description="Outer membrane protein assembly factor BamE" evidence="4">
    <location>
        <begin position="32"/>
        <end position="107"/>
    </location>
</feature>
<accession>A0A099G5K4</accession>
<dbReference type="Pfam" id="PF04355">
    <property type="entry name" value="BamE"/>
    <property type="match status" value="1"/>
</dbReference>
<sequence>MATTRRRLIALTLALPLAAATAGCTRMYRNHGYVPTDDELAMVVVGQTSQAELEGLIGRPGAQGLLTGSDWYYVGSRWERYGLNPPREIERHVVAISFDQAGTVTNVQRFGLEQGRIVVLSQRVTDTGVSSASVLRQLFARIGRFNPGQMFGN</sequence>
<reference evidence="6" key="4">
    <citation type="submission" date="2016-10" db="EMBL/GenBank/DDBJ databases">
        <authorList>
            <person name="de Groot N.N."/>
        </authorList>
    </citation>
    <scope>NUCLEOTIDE SEQUENCE [LARGE SCALE GENOMIC DNA]</scope>
    <source>
        <strain evidence="6">DSM 29303</strain>
    </source>
</reference>
<keyword evidence="1 3" id="KW-0732">Signal</keyword>
<keyword evidence="8" id="KW-1185">Reference proteome</keyword>
<evidence type="ECO:0000313" key="7">
    <source>
        <dbReference type="Proteomes" id="UP000029858"/>
    </source>
</evidence>
<evidence type="ECO:0000313" key="6">
    <source>
        <dbReference type="EMBL" id="SDW75825.1"/>
    </source>
</evidence>
<organism evidence="5 7">
    <name type="scientific">Paracoccus sanguinis</name>
    <dbReference type="NCBI Taxonomy" id="1545044"/>
    <lineage>
        <taxon>Bacteria</taxon>
        <taxon>Pseudomonadati</taxon>
        <taxon>Pseudomonadota</taxon>
        <taxon>Alphaproteobacteria</taxon>
        <taxon>Rhodobacterales</taxon>
        <taxon>Paracoccaceae</taxon>
        <taxon>Paracoccus</taxon>
    </lineage>
</organism>
<evidence type="ECO:0000313" key="5">
    <source>
        <dbReference type="EMBL" id="KGJ21937.1"/>
    </source>
</evidence>
<protein>
    <submittedName>
        <fullName evidence="6">Beta-barrel assembly machine subunit BamE</fullName>
    </submittedName>
    <submittedName>
        <fullName evidence="5">SmpA/OmlA</fullName>
    </submittedName>
</protein>
<dbReference type="GO" id="GO:0019867">
    <property type="term" value="C:outer membrane"/>
    <property type="evidence" value="ECO:0007669"/>
    <property type="project" value="InterPro"/>
</dbReference>
<evidence type="ECO:0000313" key="8">
    <source>
        <dbReference type="Proteomes" id="UP000182944"/>
    </source>
</evidence>
<name>A0A099G5K4_9RHOB</name>